<evidence type="ECO:0000313" key="1">
    <source>
        <dbReference type="EMBL" id="QJR79529.1"/>
    </source>
</evidence>
<dbReference type="EMBL" id="CP052766">
    <property type="protein sequence ID" value="QJR79529.1"/>
    <property type="molecule type" value="Genomic_DNA"/>
</dbReference>
<dbReference type="KEGG" id="apel:CA267_001315"/>
<gene>
    <name evidence="1" type="ORF">CA267_001315</name>
</gene>
<proteinExistence type="predicted"/>
<dbReference type="AlphaFoldDB" id="A0A6M4M982"/>
<dbReference type="Pfam" id="PF11279">
    <property type="entry name" value="DUF3080"/>
    <property type="match status" value="1"/>
</dbReference>
<keyword evidence="2" id="KW-1185">Reference proteome</keyword>
<dbReference type="InterPro" id="IPR021431">
    <property type="entry name" value="DUF3080"/>
</dbReference>
<reference evidence="1 2" key="2">
    <citation type="submission" date="2020-04" db="EMBL/GenBank/DDBJ databases">
        <title>Complete genome sequence of Alteromonas pelagimontana 5.12T.</title>
        <authorList>
            <person name="Sinha R.K."/>
            <person name="Krishnan K.P."/>
            <person name="Kurian J.P."/>
        </authorList>
    </citation>
    <scope>NUCLEOTIDE SEQUENCE [LARGE SCALE GENOMIC DNA]</scope>
    <source>
        <strain evidence="1 2">5.12</strain>
    </source>
</reference>
<accession>A0A6M4M982</accession>
<dbReference type="Proteomes" id="UP000219285">
    <property type="component" value="Chromosome"/>
</dbReference>
<evidence type="ECO:0000313" key="2">
    <source>
        <dbReference type="Proteomes" id="UP000219285"/>
    </source>
</evidence>
<organism evidence="1 2">
    <name type="scientific">Alteromonas pelagimontana</name>
    <dbReference type="NCBI Taxonomy" id="1858656"/>
    <lineage>
        <taxon>Bacteria</taxon>
        <taxon>Pseudomonadati</taxon>
        <taxon>Pseudomonadota</taxon>
        <taxon>Gammaproteobacteria</taxon>
        <taxon>Alteromonadales</taxon>
        <taxon>Alteromonadaceae</taxon>
        <taxon>Alteromonas/Salinimonas group</taxon>
        <taxon>Alteromonas</taxon>
    </lineage>
</organism>
<name>A0A6M4M982_9ALTE</name>
<dbReference type="RefSeq" id="WP_075609142.1">
    <property type="nucleotide sequence ID" value="NZ_CP052766.1"/>
</dbReference>
<sequence length="349" mass="38878">MPAPDFVATALRLLCIGVGLMGLTGCFGSDDIKKDLDEYRVRLARVLDIQIPQHSAITELPLPAAGQLRTDIPAFILPMRDFYAIQHCELGSLVAQQNTAIGKTALPSQRLRYEMALVNTLDACINSIHTTHPALAEQLQQWKHVKVQQRPHVWANMIQTSEEMRLALSLSPEFLDAQHNQDAGASIAALAFLTQLRNSSLSDSANIEPQLQVLQSSRLPAKIWRTQALIAQQLNALTSAIAAHSATLPCPEGKASEQVTILRNVFYRYFIEKVQPVGSQLNRYHYLLNPTWESWLTDDALHPAFKNYIRTHSVEGFAAYQHAIDVHVKLWQQLLKRCNLSPVAPISAG</sequence>
<reference evidence="2" key="1">
    <citation type="submission" date="2014-12" db="EMBL/GenBank/DDBJ databases">
        <title>Complete genome sequence of a multi-drug resistant Klebsiella pneumoniae.</title>
        <authorList>
            <person name="Hua X."/>
            <person name="Chen Q."/>
            <person name="Li X."/>
            <person name="Feng Y."/>
            <person name="Ruan Z."/>
            <person name="Yu Y."/>
        </authorList>
    </citation>
    <scope>NUCLEOTIDE SEQUENCE [LARGE SCALE GENOMIC DNA]</scope>
    <source>
        <strain evidence="2">5.12</strain>
    </source>
</reference>
<protein>
    <submittedName>
        <fullName evidence="1">DUF3080 family protein</fullName>
    </submittedName>
</protein>